<dbReference type="Proteomes" id="UP000614350">
    <property type="component" value="Unassembled WGS sequence"/>
</dbReference>
<keyword evidence="2" id="KW-1185">Reference proteome</keyword>
<gene>
    <name evidence="1" type="ORF">HZH66_007569</name>
</gene>
<proteinExistence type="predicted"/>
<dbReference type="EMBL" id="JACSEA010000007">
    <property type="protein sequence ID" value="KAF7396707.1"/>
    <property type="molecule type" value="Genomic_DNA"/>
</dbReference>
<accession>A0A834N577</accession>
<name>A0A834N577_VESVU</name>
<dbReference type="AlphaFoldDB" id="A0A834N577"/>
<evidence type="ECO:0000313" key="1">
    <source>
        <dbReference type="EMBL" id="KAF7396707.1"/>
    </source>
</evidence>
<reference evidence="1" key="1">
    <citation type="journal article" date="2020" name="G3 (Bethesda)">
        <title>High-Quality Assemblies for Three Invasive Social Wasps from the &lt;i&gt;Vespula&lt;/i&gt; Genus.</title>
        <authorList>
            <person name="Harrop T.W.R."/>
            <person name="Guhlin J."/>
            <person name="McLaughlin G.M."/>
            <person name="Permina E."/>
            <person name="Stockwell P."/>
            <person name="Gilligan J."/>
            <person name="Le Lec M.F."/>
            <person name="Gruber M.A.M."/>
            <person name="Quinn O."/>
            <person name="Lovegrove M."/>
            <person name="Duncan E.J."/>
            <person name="Remnant E.J."/>
            <person name="Van Eeckhoven J."/>
            <person name="Graham B."/>
            <person name="Knapp R.A."/>
            <person name="Langford K.W."/>
            <person name="Kronenberg Z."/>
            <person name="Press M.O."/>
            <person name="Eacker S.M."/>
            <person name="Wilson-Rankin E.E."/>
            <person name="Purcell J."/>
            <person name="Lester P.J."/>
            <person name="Dearden P.K."/>
        </authorList>
    </citation>
    <scope>NUCLEOTIDE SEQUENCE</scope>
    <source>
        <strain evidence="1">Marl-1</strain>
    </source>
</reference>
<sequence length="150" mass="16010">MREGGLRKRYGWPHSDAPKHVIEFSNFHLQCTDALVRIPFHASYPADIKSLKSATANISKGREGHRARATTAGAAAATATAPAEPVEALAAPVAALAAPATLTDQYLHFDEVNDDKVICVFSNRDNKNNTKSMTMKGGFSTSGKSITIGL</sequence>
<comment type="caution">
    <text evidence="1">The sequence shown here is derived from an EMBL/GenBank/DDBJ whole genome shotgun (WGS) entry which is preliminary data.</text>
</comment>
<organism evidence="1 2">
    <name type="scientific">Vespula vulgaris</name>
    <name type="common">Yellow jacket</name>
    <name type="synonym">Wasp</name>
    <dbReference type="NCBI Taxonomy" id="7454"/>
    <lineage>
        <taxon>Eukaryota</taxon>
        <taxon>Metazoa</taxon>
        <taxon>Ecdysozoa</taxon>
        <taxon>Arthropoda</taxon>
        <taxon>Hexapoda</taxon>
        <taxon>Insecta</taxon>
        <taxon>Pterygota</taxon>
        <taxon>Neoptera</taxon>
        <taxon>Endopterygota</taxon>
        <taxon>Hymenoptera</taxon>
        <taxon>Apocrita</taxon>
        <taxon>Aculeata</taxon>
        <taxon>Vespoidea</taxon>
        <taxon>Vespidae</taxon>
        <taxon>Vespinae</taxon>
        <taxon>Vespula</taxon>
    </lineage>
</organism>
<evidence type="ECO:0000313" key="2">
    <source>
        <dbReference type="Proteomes" id="UP000614350"/>
    </source>
</evidence>
<protein>
    <submittedName>
        <fullName evidence="1">Uncharacterized protein</fullName>
    </submittedName>
</protein>